<feature type="compositionally biased region" description="Low complexity" evidence="9">
    <location>
        <begin position="1244"/>
        <end position="1261"/>
    </location>
</feature>
<dbReference type="OrthoDB" id="123929at2759"/>
<comment type="subcellular location">
    <subcellularLocation>
        <location evidence="1">Cytoplasm</location>
    </subcellularLocation>
</comment>
<dbReference type="Pfam" id="PF00225">
    <property type="entry name" value="Kinesin"/>
    <property type="match status" value="1"/>
</dbReference>
<evidence type="ECO:0000256" key="8">
    <source>
        <dbReference type="SAM" id="Coils"/>
    </source>
</evidence>
<comment type="similarity">
    <text evidence="7">Belongs to the TRAFAC class myosin-kinesin ATPase superfamily. Kinesin family.</text>
</comment>
<keyword evidence="12" id="KW-1185">Reference proteome</keyword>
<evidence type="ECO:0000256" key="7">
    <source>
        <dbReference type="PROSITE-ProRule" id="PRU00283"/>
    </source>
</evidence>
<dbReference type="InterPro" id="IPR027417">
    <property type="entry name" value="P-loop_NTPase"/>
</dbReference>
<dbReference type="InterPro" id="IPR019821">
    <property type="entry name" value="Kinesin_motor_CS"/>
</dbReference>
<evidence type="ECO:0000256" key="1">
    <source>
        <dbReference type="ARBA" id="ARBA00004496"/>
    </source>
</evidence>
<sequence length="1322" mass="137108">MAPPDEPAHAPTEAAAAAAVEGGDGDAAQPRSDSEEDMRPVSLTDLFAADPECAGKSKAGPTGGLARSLAFAGAGLDDELELKKLQVFVRIRPSVTTGAPVPAGDAARENCVHATSRHSLAIAPPEGSQAYKSGDRGQTYAFTRVFDSDTPQDTYFESTTAPLVRDLLRNPAHNSVMMAYGITAAGKTYTIEGTKEAPGVLPRSLMALFEGLAAHAEPVVARAAYYELYKEQIYDLLERAGQGAGPLGQRVALRLKEDTLGRVFVEGLSEVEVGSAEEAHAVLRRGSRQRQRAETGLNYSSSRSHSIFTITLYQEAPEGHCSQEGGEDGCEEKLGRMSFVDLAGSERAQRTGNVGVRLKESVAINSSLMTLGRCLEALRWNQQHRDKAPASLRVVPYRESKVTHLFRDALHGWGQVVLSVNVSPVSKDYDETAHVLKYAALATQIGTMQQAEAPRRTIKAQSPAIRKVKRKAALPPEARRGAAAGGGGNKAKKPKKGGAAHPGAAADLAAIPEAAELAEGSDAPAAALEQQQHLECGTGGPHAATGGAARVSEASTAVYSLGRGDEEAEGDEEELDGSMEEEEEGAYGGTPTTPLGDEDEAVAVLQAQVQQLIGDLQRAEERCVLLEADVRAEVAEEMGQLLRDMEESYRQRLEAEVAAAECKLAAGAGARRGRGGMGGKGAAAAQASSEELAAVRVAAEQAEADAEELEREVEELQQAAAGQAAQLADAQAALAGTQAALEEARAAQVAAEAAVAQAGEHAAGLEADLAAAQAQAAEAAAGLEAQLAAAQAQAAEAAAGLEAQLAAAQAQAADAAAGLAAEQQRSAGLEADLAAARQQAEELRADLEVARAGGAGLAAEVARLTAAADSDAQQASVAYEAQLQEAVTQLEANKCMELEMSEEQCERLRKDNVALRMRLHAALAALAACGSPAAGPGNLAARMAQAAPEGNGRGAGGTPHDVALARARLAAAADDAAAAAAAAAAATEGTGGSTVRRSRFAAQALAEQANAAAEETAGAQLAAGLAPVPEEGEGRHQEEQQQQMQAREEEEQQPEPVQQEEQQPEPAQQEEQQVQPKAAQRRGRKKAVAFAGVPEEEPVPSQEQQPQQGEQQPQQAEQQAVAPAESRRGRRMTRAAAAAAPLVVVDLIAAPQQQQEQQPEARPDVAAAPQQEAAGKQRRGRRHTQAPAVAAAAAAADADAASAALQPAQLQPAQLQAEAAERQAPAARKGKTAAAVPVVDKENAAAATQPAAVEQAAEQAAKGGKRRKRALLPSAALLSTEMREELGEAEEGAVPLRRAAQKQAAAAGGGKCSRRQTQFFRL</sequence>
<dbReference type="GO" id="GO:0007018">
    <property type="term" value="P:microtubule-based movement"/>
    <property type="evidence" value="ECO:0007669"/>
    <property type="project" value="InterPro"/>
</dbReference>
<dbReference type="InterPro" id="IPR036961">
    <property type="entry name" value="Kinesin_motor_dom_sf"/>
</dbReference>
<dbReference type="PANTHER" id="PTHR47969:SF15">
    <property type="entry name" value="CHROMOSOME-ASSOCIATED KINESIN KIF4A-RELATED"/>
    <property type="match status" value="1"/>
</dbReference>
<feature type="coiled-coil region" evidence="8">
    <location>
        <begin position="685"/>
        <end position="853"/>
    </location>
</feature>
<evidence type="ECO:0000256" key="5">
    <source>
        <dbReference type="ARBA" id="ARBA00023054"/>
    </source>
</evidence>
<feature type="coiled-coil region" evidence="8">
    <location>
        <begin position="602"/>
        <end position="636"/>
    </location>
</feature>
<feature type="compositionally biased region" description="Low complexity" evidence="9">
    <location>
        <begin position="1185"/>
        <end position="1235"/>
    </location>
</feature>
<protein>
    <submittedName>
        <fullName evidence="11">Kinesin KIF19</fullName>
    </submittedName>
</protein>
<evidence type="ECO:0000313" key="12">
    <source>
        <dbReference type="Proteomes" id="UP000239649"/>
    </source>
</evidence>
<name>A0A2P6VR52_9CHLO</name>
<feature type="region of interest" description="Disordered" evidence="9">
    <location>
        <begin position="1"/>
        <end position="42"/>
    </location>
</feature>
<feature type="compositionally biased region" description="Acidic residues" evidence="9">
    <location>
        <begin position="566"/>
        <end position="585"/>
    </location>
</feature>
<dbReference type="PROSITE" id="PS00411">
    <property type="entry name" value="KINESIN_MOTOR_1"/>
    <property type="match status" value="1"/>
</dbReference>
<feature type="binding site" evidence="7">
    <location>
        <begin position="181"/>
        <end position="188"/>
    </location>
    <ligand>
        <name>ATP</name>
        <dbReference type="ChEBI" id="CHEBI:30616"/>
    </ligand>
</feature>
<keyword evidence="3 7" id="KW-0547">Nucleotide-binding</keyword>
<dbReference type="GO" id="GO:0005875">
    <property type="term" value="C:microtubule associated complex"/>
    <property type="evidence" value="ECO:0007669"/>
    <property type="project" value="TreeGrafter"/>
</dbReference>
<dbReference type="SMART" id="SM00129">
    <property type="entry name" value="KISc"/>
    <property type="match status" value="1"/>
</dbReference>
<dbReference type="EMBL" id="LHPF02000001">
    <property type="protein sequence ID" value="PSC76545.1"/>
    <property type="molecule type" value="Genomic_DNA"/>
</dbReference>
<dbReference type="GO" id="GO:0008017">
    <property type="term" value="F:microtubule binding"/>
    <property type="evidence" value="ECO:0007669"/>
    <property type="project" value="InterPro"/>
</dbReference>
<feature type="compositionally biased region" description="Low complexity" evidence="9">
    <location>
        <begin position="1054"/>
        <end position="1076"/>
    </location>
</feature>
<evidence type="ECO:0000256" key="9">
    <source>
        <dbReference type="SAM" id="MobiDB-lite"/>
    </source>
</evidence>
<dbReference type="PRINTS" id="PR00380">
    <property type="entry name" value="KINESINHEAVY"/>
</dbReference>
<keyword evidence="2" id="KW-0963">Cytoplasm</keyword>
<dbReference type="GO" id="GO:0051231">
    <property type="term" value="P:spindle elongation"/>
    <property type="evidence" value="ECO:0007669"/>
    <property type="project" value="TreeGrafter"/>
</dbReference>
<gene>
    <name evidence="11" type="primary">g396</name>
    <name evidence="11" type="ORF">C2E20_0396</name>
</gene>
<feature type="compositionally biased region" description="Low complexity" evidence="9">
    <location>
        <begin position="1151"/>
        <end position="1160"/>
    </location>
</feature>
<feature type="region of interest" description="Disordered" evidence="9">
    <location>
        <begin position="561"/>
        <end position="596"/>
    </location>
</feature>
<dbReference type="SUPFAM" id="SSF52540">
    <property type="entry name" value="P-loop containing nucleoside triphosphate hydrolases"/>
    <property type="match status" value="1"/>
</dbReference>
<dbReference type="Proteomes" id="UP000239649">
    <property type="component" value="Unassembled WGS sequence"/>
</dbReference>
<evidence type="ECO:0000259" key="10">
    <source>
        <dbReference type="PROSITE" id="PS50067"/>
    </source>
</evidence>
<evidence type="ECO:0000256" key="4">
    <source>
        <dbReference type="ARBA" id="ARBA00022840"/>
    </source>
</evidence>
<evidence type="ECO:0000313" key="11">
    <source>
        <dbReference type="EMBL" id="PSC76545.1"/>
    </source>
</evidence>
<organism evidence="11 12">
    <name type="scientific">Micractinium conductrix</name>
    <dbReference type="NCBI Taxonomy" id="554055"/>
    <lineage>
        <taxon>Eukaryota</taxon>
        <taxon>Viridiplantae</taxon>
        <taxon>Chlorophyta</taxon>
        <taxon>core chlorophytes</taxon>
        <taxon>Trebouxiophyceae</taxon>
        <taxon>Chlorellales</taxon>
        <taxon>Chlorellaceae</taxon>
        <taxon>Chlorella clade</taxon>
        <taxon>Micractinium</taxon>
    </lineage>
</organism>
<dbReference type="GO" id="GO:0005524">
    <property type="term" value="F:ATP binding"/>
    <property type="evidence" value="ECO:0007669"/>
    <property type="project" value="UniProtKB-UniRule"/>
</dbReference>
<feature type="region of interest" description="Disordered" evidence="9">
    <location>
        <begin position="1151"/>
        <end position="1270"/>
    </location>
</feature>
<dbReference type="InterPro" id="IPR027640">
    <property type="entry name" value="Kinesin-like_fam"/>
</dbReference>
<comment type="caution">
    <text evidence="11">The sequence shown here is derived from an EMBL/GenBank/DDBJ whole genome shotgun (WGS) entry which is preliminary data.</text>
</comment>
<feature type="region of interest" description="Disordered" evidence="9">
    <location>
        <begin position="452"/>
        <end position="504"/>
    </location>
</feature>
<keyword evidence="5 8" id="KW-0175">Coiled coil</keyword>
<evidence type="ECO:0000256" key="6">
    <source>
        <dbReference type="ARBA" id="ARBA00023175"/>
    </source>
</evidence>
<proteinExistence type="inferred from homology"/>
<dbReference type="GO" id="GO:0005737">
    <property type="term" value="C:cytoplasm"/>
    <property type="evidence" value="ECO:0007669"/>
    <property type="project" value="UniProtKB-SubCell"/>
</dbReference>
<evidence type="ECO:0000256" key="3">
    <source>
        <dbReference type="ARBA" id="ARBA00022741"/>
    </source>
</evidence>
<feature type="compositionally biased region" description="Low complexity" evidence="9">
    <location>
        <begin position="9"/>
        <end position="21"/>
    </location>
</feature>
<dbReference type="STRING" id="554055.A0A2P6VR52"/>
<feature type="compositionally biased region" description="Low complexity" evidence="9">
    <location>
        <begin position="1099"/>
        <end position="1124"/>
    </location>
</feature>
<dbReference type="PROSITE" id="PS50067">
    <property type="entry name" value="KINESIN_MOTOR_2"/>
    <property type="match status" value="1"/>
</dbReference>
<reference evidence="11 12" key="1">
    <citation type="journal article" date="2018" name="Plant J.">
        <title>Genome sequences of Chlorella sorokiniana UTEX 1602 and Micractinium conductrix SAG 241.80: implications to maltose excretion by a green alga.</title>
        <authorList>
            <person name="Arriola M.B."/>
            <person name="Velmurugan N."/>
            <person name="Zhang Y."/>
            <person name="Plunkett M.H."/>
            <person name="Hondzo H."/>
            <person name="Barney B.M."/>
        </authorList>
    </citation>
    <scope>NUCLEOTIDE SEQUENCE [LARGE SCALE GENOMIC DNA]</scope>
    <source>
        <strain evidence="11 12">SAG 241.80</strain>
    </source>
</reference>
<dbReference type="PANTHER" id="PTHR47969">
    <property type="entry name" value="CHROMOSOME-ASSOCIATED KINESIN KIF4A-RELATED"/>
    <property type="match status" value="1"/>
</dbReference>
<dbReference type="Gene3D" id="3.40.850.10">
    <property type="entry name" value="Kinesin motor domain"/>
    <property type="match status" value="1"/>
</dbReference>
<keyword evidence="4 7" id="KW-0067">ATP-binding</keyword>
<feature type="region of interest" description="Disordered" evidence="9">
    <location>
        <begin position="1029"/>
        <end position="1136"/>
    </location>
</feature>
<dbReference type="GO" id="GO:0003777">
    <property type="term" value="F:microtubule motor activity"/>
    <property type="evidence" value="ECO:0007669"/>
    <property type="project" value="InterPro"/>
</dbReference>
<feature type="domain" description="Kinesin motor" evidence="10">
    <location>
        <begin position="84"/>
        <end position="445"/>
    </location>
</feature>
<accession>A0A2P6VR52</accession>
<evidence type="ECO:0000256" key="2">
    <source>
        <dbReference type="ARBA" id="ARBA00022490"/>
    </source>
</evidence>
<dbReference type="InterPro" id="IPR001752">
    <property type="entry name" value="Kinesin_motor_dom"/>
</dbReference>
<feature type="region of interest" description="Disordered" evidence="9">
    <location>
        <begin position="1288"/>
        <end position="1322"/>
    </location>
</feature>
<keyword evidence="6 7" id="KW-0505">Motor protein</keyword>
<dbReference type="GO" id="GO:0007052">
    <property type="term" value="P:mitotic spindle organization"/>
    <property type="evidence" value="ECO:0007669"/>
    <property type="project" value="TreeGrafter"/>
</dbReference>